<proteinExistence type="predicted"/>
<name>A0A497EN00_9CREN</name>
<dbReference type="Proteomes" id="UP000278475">
    <property type="component" value="Unassembled WGS sequence"/>
</dbReference>
<evidence type="ECO:0008006" key="3">
    <source>
        <dbReference type="Google" id="ProtNLM"/>
    </source>
</evidence>
<organism evidence="1 2">
    <name type="scientific">Thermoproteota archaeon</name>
    <dbReference type="NCBI Taxonomy" id="2056631"/>
    <lineage>
        <taxon>Archaea</taxon>
        <taxon>Thermoproteota</taxon>
    </lineage>
</organism>
<evidence type="ECO:0000313" key="1">
    <source>
        <dbReference type="EMBL" id="RLE47719.1"/>
    </source>
</evidence>
<evidence type="ECO:0000313" key="2">
    <source>
        <dbReference type="Proteomes" id="UP000278475"/>
    </source>
</evidence>
<comment type="caution">
    <text evidence="1">The sequence shown here is derived from an EMBL/GenBank/DDBJ whole genome shotgun (WGS) entry which is preliminary data.</text>
</comment>
<accession>A0A497EN00</accession>
<reference evidence="1 2" key="1">
    <citation type="submission" date="2018-06" db="EMBL/GenBank/DDBJ databases">
        <title>Extensive metabolic versatility and redundancy in microbially diverse, dynamic hydrothermal sediments.</title>
        <authorList>
            <person name="Dombrowski N."/>
            <person name="Teske A."/>
            <person name="Baker B.J."/>
        </authorList>
    </citation>
    <scope>NUCLEOTIDE SEQUENCE [LARGE SCALE GENOMIC DNA]</scope>
    <source>
        <strain evidence="1">B66_G16</strain>
    </source>
</reference>
<protein>
    <recommendedName>
        <fullName evidence="3">PKD domain-containing protein</fullName>
    </recommendedName>
</protein>
<dbReference type="EMBL" id="QMQV01000110">
    <property type="protein sequence ID" value="RLE47719.1"/>
    <property type="molecule type" value="Genomic_DNA"/>
</dbReference>
<sequence>MPPSLFLQYNWRTSDPVGKITVLDQYGNVVVEAYSNGAEAKAVDPGTYRIVVEELVEPWKFIQARVWWEIPYEKTLYYSVKEFTITVSDDEKVSIDVLFKPMRVVGVYVDVKKQEGYPLTIELKAGGRTLGSVVADQPGLYPIMIREMEVNKKYQIALKITDSSGNVEWKLGWLEFTMDTGKFVVRRITLAETEPLHVICQFCADEPMQAVSIDWGDPEPGRPPHWLDSWARGNPTTSCSWRLLREHTYSKPGEYTVSVYWLKGTGLGLGYRMKIQVGGG</sequence>
<dbReference type="AlphaFoldDB" id="A0A497EN00"/>
<gene>
    <name evidence="1" type="ORF">DRJ31_08455</name>
</gene>